<dbReference type="Proteomes" id="UP000228751">
    <property type="component" value="Unassembled WGS sequence"/>
</dbReference>
<reference evidence="2 3" key="1">
    <citation type="submission" date="2017-10" db="EMBL/GenBank/DDBJ databases">
        <title>Genomic analysis of the genus Acetobacter.</title>
        <authorList>
            <person name="Kim K.H."/>
            <person name="Chun B.H."/>
            <person name="Son A.R."/>
            <person name="Jeon C.O."/>
        </authorList>
    </citation>
    <scope>NUCLEOTIDE SEQUENCE [LARGE SCALE GENOMIC DNA]</scope>
    <source>
        <strain evidence="2 3">LHT 2458</strain>
    </source>
</reference>
<gene>
    <name evidence="2" type="ORF">CSR02_08285</name>
</gene>
<feature type="transmembrane region" description="Helical" evidence="1">
    <location>
        <begin position="34"/>
        <end position="60"/>
    </location>
</feature>
<dbReference type="AlphaFoldDB" id="A0A2G4RBV0"/>
<accession>A0A2G4RBV0</accession>
<keyword evidence="1" id="KW-0812">Transmembrane</keyword>
<dbReference type="EMBL" id="PEBQ01000109">
    <property type="protein sequence ID" value="PHY94043.1"/>
    <property type="molecule type" value="Genomic_DNA"/>
</dbReference>
<keyword evidence="3" id="KW-1185">Reference proteome</keyword>
<keyword evidence="1" id="KW-1133">Transmembrane helix</keyword>
<name>A0A2G4RBV0_9PROT</name>
<evidence type="ECO:0000313" key="2">
    <source>
        <dbReference type="EMBL" id="PHY94043.1"/>
    </source>
</evidence>
<organism evidence="2 3">
    <name type="scientific">Acetobacter pomorum</name>
    <dbReference type="NCBI Taxonomy" id="65959"/>
    <lineage>
        <taxon>Bacteria</taxon>
        <taxon>Pseudomonadati</taxon>
        <taxon>Pseudomonadota</taxon>
        <taxon>Alphaproteobacteria</taxon>
        <taxon>Acetobacterales</taxon>
        <taxon>Acetobacteraceae</taxon>
        <taxon>Acetobacter</taxon>
    </lineage>
</organism>
<keyword evidence="1" id="KW-0472">Membrane</keyword>
<comment type="caution">
    <text evidence="2">The sequence shown here is derived from an EMBL/GenBank/DDBJ whole genome shotgun (WGS) entry which is preliminary data.</text>
</comment>
<sequence>MEEISMKRSWHSRDWSRLVKLFNGLTFYERFEQAIILILIALIMLVTAIATVHLISAVCFRHFSNCSELLSQRTITVIISDKPLVIRFGFF</sequence>
<protein>
    <submittedName>
        <fullName evidence="2">Uncharacterized protein</fullName>
    </submittedName>
</protein>
<evidence type="ECO:0000256" key="1">
    <source>
        <dbReference type="SAM" id="Phobius"/>
    </source>
</evidence>
<proteinExistence type="predicted"/>
<evidence type="ECO:0000313" key="3">
    <source>
        <dbReference type="Proteomes" id="UP000228751"/>
    </source>
</evidence>